<dbReference type="Proteomes" id="UP000471147">
    <property type="component" value="Unassembled WGS sequence"/>
</dbReference>
<evidence type="ECO:0000313" key="1">
    <source>
        <dbReference type="EMBL" id="MVZ97174.1"/>
    </source>
</evidence>
<protein>
    <submittedName>
        <fullName evidence="1">Uncharacterized protein</fullName>
    </submittedName>
</protein>
<dbReference type="OrthoDB" id="117664at2"/>
<accession>A0A6I4LZ45</accession>
<dbReference type="EMBL" id="SDWJ01000001">
    <property type="protein sequence ID" value="MVZ97174.1"/>
    <property type="molecule type" value="Genomic_DNA"/>
</dbReference>
<comment type="caution">
    <text evidence="1">The sequence shown here is derived from an EMBL/GenBank/DDBJ whole genome shotgun (WGS) entry which is preliminary data.</text>
</comment>
<organism evidence="1 2">
    <name type="scientific">Sphingorhabdus profundilacus</name>
    <dbReference type="NCBI Taxonomy" id="2509718"/>
    <lineage>
        <taxon>Bacteria</taxon>
        <taxon>Pseudomonadati</taxon>
        <taxon>Pseudomonadota</taxon>
        <taxon>Alphaproteobacteria</taxon>
        <taxon>Sphingomonadales</taxon>
        <taxon>Sphingomonadaceae</taxon>
        <taxon>Sphingorhabdus</taxon>
    </lineage>
</organism>
<keyword evidence="2" id="KW-1185">Reference proteome</keyword>
<reference evidence="1 2" key="1">
    <citation type="submission" date="2019-01" db="EMBL/GenBank/DDBJ databases">
        <title>Sphingorhabdus lacus sp.nov., isolated from an oligotrophic freshwater lake.</title>
        <authorList>
            <person name="Park M."/>
        </authorList>
    </citation>
    <scope>NUCLEOTIDE SEQUENCE [LARGE SCALE GENOMIC DNA]</scope>
    <source>
        <strain evidence="1 2">IMCC26285</strain>
    </source>
</reference>
<gene>
    <name evidence="1" type="ORF">EUU23_05580</name>
</gene>
<dbReference type="AlphaFoldDB" id="A0A6I4LZ45"/>
<evidence type="ECO:0000313" key="2">
    <source>
        <dbReference type="Proteomes" id="UP000471147"/>
    </source>
</evidence>
<proteinExistence type="predicted"/>
<name>A0A6I4LZ45_9SPHN</name>
<sequence>MQFLHEITTEDKASKVGDRPRLEVAENVVVDGVTVIPKGTPVVGELTAVRNKGMWGKSGKLEGRVLNMTLNGRTVRMSGAFDDKGVTGTAGVVAAVAFVPVVGFFVTGTSARIPAGGQVSAFIDEDIVFTVTPASAPAPMEVAAPTAADTTTAVSPANN</sequence>